<dbReference type="PIRSF" id="PIRSF009264">
    <property type="entry name" value="TagBP_ald_AgaZ"/>
    <property type="match status" value="1"/>
</dbReference>
<dbReference type="PANTHER" id="PTHR32502:SF2">
    <property type="entry name" value="D-TAGATOSE-1,6-BISPHOSPHATE ALDOLASE SUBUNIT KBAZ"/>
    <property type="match status" value="1"/>
</dbReference>
<dbReference type="Gene3D" id="3.20.20.70">
    <property type="entry name" value="Aldolase class I"/>
    <property type="match status" value="1"/>
</dbReference>
<evidence type="ECO:0000256" key="1">
    <source>
        <dbReference type="ARBA" id="ARBA00005191"/>
    </source>
</evidence>
<comment type="pathway">
    <text evidence="1">Carbohydrate metabolism; D-tagatose 6-phosphate degradation; D-glyceraldehyde 3-phosphate and glycerone phosphate from D-tagatose 6-phosphate: step 2/2.</text>
</comment>
<dbReference type="Pfam" id="PF08013">
    <property type="entry name" value="GatZ_KbaZ-like"/>
    <property type="match status" value="1"/>
</dbReference>
<dbReference type="RefSeq" id="WP_348395422.1">
    <property type="nucleotide sequence ID" value="NZ_CP136600.1"/>
</dbReference>
<organism evidence="2 3">
    <name type="scientific">Thalassotalea fonticola</name>
    <dbReference type="NCBI Taxonomy" id="3065649"/>
    <lineage>
        <taxon>Bacteria</taxon>
        <taxon>Pseudomonadati</taxon>
        <taxon>Pseudomonadota</taxon>
        <taxon>Gammaproteobacteria</taxon>
        <taxon>Alteromonadales</taxon>
        <taxon>Colwelliaceae</taxon>
        <taxon>Thalassotalea</taxon>
    </lineage>
</organism>
<dbReference type="PANTHER" id="PTHR32502">
    <property type="entry name" value="N-ACETYLGALACTOSAMINE PERMEASE II COMPONENT-RELATED"/>
    <property type="match status" value="1"/>
</dbReference>
<dbReference type="GO" id="GO:0009025">
    <property type="term" value="F:tagatose-bisphosphate aldolase activity"/>
    <property type="evidence" value="ECO:0007669"/>
    <property type="project" value="UniProtKB-EC"/>
</dbReference>
<dbReference type="Gene3D" id="1.10.400.20">
    <property type="entry name" value="putative tagatose 6-phosphate kinase domain like"/>
    <property type="match status" value="1"/>
</dbReference>
<evidence type="ECO:0000313" key="2">
    <source>
        <dbReference type="EMBL" id="WOH36611.1"/>
    </source>
</evidence>
<dbReference type="EC" id="4.1.2.40" evidence="2"/>
<dbReference type="EMBL" id="CP136600">
    <property type="protein sequence ID" value="WOH36611.1"/>
    <property type="molecule type" value="Genomic_DNA"/>
</dbReference>
<reference evidence="2 3" key="1">
    <citation type="submission" date="2023-09" db="EMBL/GenBank/DDBJ databases">
        <authorList>
            <person name="Qi X."/>
        </authorList>
    </citation>
    <scope>NUCLEOTIDE SEQUENCE [LARGE SCALE GENOMIC DNA]</scope>
    <source>
        <strain evidence="2 3">S1-1</strain>
    </source>
</reference>
<dbReference type="InterPro" id="IPR050303">
    <property type="entry name" value="GatZ_KbaZ_carbometab"/>
</dbReference>
<dbReference type="SUPFAM" id="SSF51569">
    <property type="entry name" value="Aldolase"/>
    <property type="match status" value="1"/>
</dbReference>
<dbReference type="InterPro" id="IPR013785">
    <property type="entry name" value="Aldolase_TIM"/>
</dbReference>
<sequence>MQEIVNIIQGNLSGNQTGIYAVCCAQPLVIEAAIVQAKQDNSPLLVEATANQVNQFGGYTGMYPKDFINFIHAIANRLDFPVEHIILGGDHLGPVCWVDEPAASAMEKSKDLIAAYVEAGFKKIHLDCSMGCLDDPEILSDEIVARRAAELCEVAEETAKRMFGSSDIVYVVGTEVPPPGGATEELDGLELTSPSEVKATVEIHQQEFYKRGLGDAWQRVIGLVVQPGVEFDHTSIIDYETDKATDLSACIHQFDGIAFEAHSTDYQNAQAYQELVTDHFAILKVGPQLTYAMREALFALSYIEDILVPKEQQSCLRDICEAQMQEEPKNWQRFYQVPASQGLLYRRYSYSDRIRYYWNDARVNKAVEQLLENLSAIQIPMPLISQFLPDQYQAIRQGKLSADPKQLVLNKIMQVTAVYAEACYKQEL</sequence>
<protein>
    <submittedName>
        <fullName evidence="2">D-tagatose-bisphosphate aldolase, class II, non-catalytic subunit</fullName>
        <ecNumber evidence="2">4.1.2.40</ecNumber>
    </submittedName>
</protein>
<proteinExistence type="predicted"/>
<dbReference type="Proteomes" id="UP001301442">
    <property type="component" value="Chromosome"/>
</dbReference>
<keyword evidence="3" id="KW-1185">Reference proteome</keyword>
<dbReference type="NCBIfam" id="TIGR02810">
    <property type="entry name" value="agaZ_gatZ"/>
    <property type="match status" value="1"/>
</dbReference>
<name>A0ABZ0GLD6_9GAMM</name>
<evidence type="ECO:0000313" key="3">
    <source>
        <dbReference type="Proteomes" id="UP001301442"/>
    </source>
</evidence>
<keyword evidence="2" id="KW-0456">Lyase</keyword>
<accession>A0ABZ0GLD6</accession>
<gene>
    <name evidence="2" type="ORF">RI844_14700</name>
</gene>
<dbReference type="InterPro" id="IPR012062">
    <property type="entry name" value="GatZ/KbaZ-like"/>
</dbReference>